<dbReference type="EMBL" id="CP001010">
    <property type="protein sequence ID" value="ACB43744.1"/>
    <property type="molecule type" value="Genomic_DNA"/>
</dbReference>
<dbReference type="KEGG" id="pne:Pnec_0478"/>
<proteinExistence type="predicted"/>
<dbReference type="AlphaFoldDB" id="B1XTR7"/>
<accession>B1XTR7</accession>
<evidence type="ECO:0000313" key="1">
    <source>
        <dbReference type="EMBL" id="ACB43744.1"/>
    </source>
</evidence>
<reference evidence="1" key="1">
    <citation type="submission" date="2008-03" db="EMBL/GenBank/DDBJ databases">
        <title>Complete sequence of Polynucleobacter necessarius STIR1.</title>
        <authorList>
            <consortium name="US DOE Joint Genome Institute"/>
            <person name="Copeland A."/>
            <person name="Lucas S."/>
            <person name="Lapidus A."/>
            <person name="Barry K."/>
            <person name="Detter J.C."/>
            <person name="Glavina del Rio T."/>
            <person name="Hammon N."/>
            <person name="Israni S."/>
            <person name="Dalin E."/>
            <person name="Tice H."/>
            <person name="Pitluck S."/>
            <person name="Chain P."/>
            <person name="Malfatti S."/>
            <person name="Shin M."/>
            <person name="Vergez L."/>
            <person name="Schmutz J."/>
            <person name="Larimer F."/>
            <person name="Land M."/>
            <person name="Hauser L."/>
            <person name="Kyrpides N."/>
            <person name="Kim E."/>
            <person name="Hahn M."/>
            <person name="Richardson P."/>
        </authorList>
    </citation>
    <scope>NUCLEOTIDE SEQUENCE [LARGE SCALE GENOMIC DNA]</scope>
    <source>
        <strain evidence="1">STIR1</strain>
    </source>
</reference>
<gene>
    <name evidence="1" type="ordered locus">Pnec_0478</name>
</gene>
<dbReference type="HOGENOM" id="CLU_3366477_0_0_4"/>
<organism evidence="1">
    <name type="scientific">Polynucleobacter necessarius subsp. necessarius (strain STIR1)</name>
    <dbReference type="NCBI Taxonomy" id="452638"/>
    <lineage>
        <taxon>Bacteria</taxon>
        <taxon>Pseudomonadati</taxon>
        <taxon>Pseudomonadota</taxon>
        <taxon>Betaproteobacteria</taxon>
        <taxon>Burkholderiales</taxon>
        <taxon>Burkholderiaceae</taxon>
        <taxon>Polynucleobacter</taxon>
    </lineage>
</organism>
<name>B1XTR7_POLNS</name>
<sequence>MITLEFWSIPPSTLTPVDLAEKSAVLKRRLADISS</sequence>
<protein>
    <submittedName>
        <fullName evidence="1">Adenylylsulfate reductase, thioredoxin dependent</fullName>
    </submittedName>
</protein>